<evidence type="ECO:0000259" key="5">
    <source>
        <dbReference type="PROSITE" id="PS50893"/>
    </source>
</evidence>
<keyword evidence="4" id="KW-0067">ATP-binding</keyword>
<comment type="caution">
    <text evidence="6">The sequence shown here is derived from an EMBL/GenBank/DDBJ whole genome shotgun (WGS) entry which is preliminary data.</text>
</comment>
<dbReference type="Pfam" id="PF00005">
    <property type="entry name" value="ABC_tran"/>
    <property type="match status" value="2"/>
</dbReference>
<protein>
    <recommendedName>
        <fullName evidence="5">ABC transporter domain-containing protein</fullName>
    </recommendedName>
</protein>
<keyword evidence="2" id="KW-0677">Repeat</keyword>
<keyword evidence="3" id="KW-0547">Nucleotide-binding</keyword>
<dbReference type="InterPro" id="IPR050107">
    <property type="entry name" value="ABC_carbohydrate_import_ATPase"/>
</dbReference>
<reference evidence="6" key="1">
    <citation type="journal article" date="2014" name="Front. Microbiol.">
        <title>High frequency of phylogenetically diverse reductive dehalogenase-homologous genes in deep subseafloor sedimentary metagenomes.</title>
        <authorList>
            <person name="Kawai M."/>
            <person name="Futagami T."/>
            <person name="Toyoda A."/>
            <person name="Takaki Y."/>
            <person name="Nishi S."/>
            <person name="Hori S."/>
            <person name="Arai W."/>
            <person name="Tsubouchi T."/>
            <person name="Morono Y."/>
            <person name="Uchiyama I."/>
            <person name="Ito T."/>
            <person name="Fujiyama A."/>
            <person name="Inagaki F."/>
            <person name="Takami H."/>
        </authorList>
    </citation>
    <scope>NUCLEOTIDE SEQUENCE</scope>
    <source>
        <strain evidence="6">Expedition CK06-06</strain>
    </source>
</reference>
<proteinExistence type="predicted"/>
<accession>X0ZF76</accession>
<evidence type="ECO:0000256" key="2">
    <source>
        <dbReference type="ARBA" id="ARBA00022737"/>
    </source>
</evidence>
<feature type="domain" description="ABC transporter" evidence="5">
    <location>
        <begin position="214"/>
        <end position="458"/>
    </location>
</feature>
<keyword evidence="1" id="KW-0813">Transport</keyword>
<evidence type="ECO:0000256" key="3">
    <source>
        <dbReference type="ARBA" id="ARBA00022741"/>
    </source>
</evidence>
<dbReference type="EMBL" id="BART01001407">
    <property type="protein sequence ID" value="GAG68315.1"/>
    <property type="molecule type" value="Genomic_DNA"/>
</dbReference>
<name>X0ZF76_9ZZZZ</name>
<dbReference type="PANTHER" id="PTHR43790">
    <property type="entry name" value="CARBOHYDRATE TRANSPORT ATP-BINDING PROTEIN MG119-RELATED"/>
    <property type="match status" value="1"/>
</dbReference>
<evidence type="ECO:0000313" key="6">
    <source>
        <dbReference type="EMBL" id="GAG68315.1"/>
    </source>
</evidence>
<dbReference type="GO" id="GO:0005524">
    <property type="term" value="F:ATP binding"/>
    <property type="evidence" value="ECO:0007669"/>
    <property type="project" value="UniProtKB-KW"/>
</dbReference>
<dbReference type="CDD" id="cd03215">
    <property type="entry name" value="ABC_Carb_Monos_II"/>
    <property type="match status" value="1"/>
</dbReference>
<dbReference type="SUPFAM" id="SSF52540">
    <property type="entry name" value="P-loop containing nucleoside triphosphate hydrolases"/>
    <property type="match status" value="2"/>
</dbReference>
<dbReference type="PROSITE" id="PS50893">
    <property type="entry name" value="ABC_TRANSPORTER_2"/>
    <property type="match status" value="2"/>
</dbReference>
<feature type="domain" description="ABC transporter" evidence="5">
    <location>
        <begin position="3"/>
        <end position="199"/>
    </location>
</feature>
<dbReference type="PANTHER" id="PTHR43790:SF9">
    <property type="entry name" value="GALACTOFURANOSE TRANSPORTER ATP-BINDING PROTEIN YTFR"/>
    <property type="match status" value="1"/>
</dbReference>
<dbReference type="InterPro" id="IPR003439">
    <property type="entry name" value="ABC_transporter-like_ATP-bd"/>
</dbReference>
<organism evidence="6">
    <name type="scientific">marine sediment metagenome</name>
    <dbReference type="NCBI Taxonomy" id="412755"/>
    <lineage>
        <taxon>unclassified sequences</taxon>
        <taxon>metagenomes</taxon>
        <taxon>ecological metagenomes</taxon>
    </lineage>
</organism>
<dbReference type="AlphaFoldDB" id="X0ZF76"/>
<dbReference type="GO" id="GO:0016887">
    <property type="term" value="F:ATP hydrolysis activity"/>
    <property type="evidence" value="ECO:0007669"/>
    <property type="project" value="InterPro"/>
</dbReference>
<evidence type="ECO:0000256" key="4">
    <source>
        <dbReference type="ARBA" id="ARBA00022840"/>
    </source>
</evidence>
<dbReference type="Gene3D" id="3.40.50.300">
    <property type="entry name" value="P-loop containing nucleotide triphosphate hydrolases"/>
    <property type="match status" value="2"/>
</dbReference>
<gene>
    <name evidence="6" type="ORF">S01H4_05008</name>
</gene>
<dbReference type="SMART" id="SM00382">
    <property type="entry name" value="AAA"/>
    <property type="match status" value="1"/>
</dbReference>
<dbReference type="InterPro" id="IPR003593">
    <property type="entry name" value="AAA+_ATPase"/>
</dbReference>
<dbReference type="InterPro" id="IPR027417">
    <property type="entry name" value="P-loop_NTPase"/>
</dbReference>
<sequence>MIKICVGIHKSDSGNILLDGEEVVFNNPVDSEKAGIRVVHQDVTRILCFNLSVEDNIFLGPNLERRGFFFLNRKKMNHQANELLKRLGIELDPKLKVGDVSPALQQLTLIARAFYLKEKIVIMDEPTTTLSSKEIDFLFRIVKKMKVEGTTFLFVSHKLNEIIEISDRITVLKDGKYVDTVKTKDVDIPALSYMMTGKSKLQEKLDAEIEFHQFQRKNVILEVNNLNSKKLKLKDISFKLYKSEILGIAGLLGSGRTELLTTLFGINSYDNGKIIFNNKLVNFKNPRQAIRSGIGLITEERNLALFNNLNLNDNIVPVIIDKLANWGWIKNKKYIELAKKYKELLEISAPSIKTSILSLSGGNQQKTLISRWLAANIKILLCDEPTKGIDVGSKVEIRRKMLDLSNHGVSIIYISSEFDELLKISDRILIISRGTIVKEFTSEEVKKLTLKNLNDVVYHYMAIDEKKEKIFIS</sequence>
<evidence type="ECO:0000256" key="1">
    <source>
        <dbReference type="ARBA" id="ARBA00022448"/>
    </source>
</evidence>